<feature type="compositionally biased region" description="Basic residues" evidence="1">
    <location>
        <begin position="68"/>
        <end position="82"/>
    </location>
</feature>
<feature type="non-terminal residue" evidence="2">
    <location>
        <position position="187"/>
    </location>
</feature>
<sequence>AKRRAQQGEAPRRRDGGVRGLRDRRGPSRSHLRGGRRQQGADVRLVLLEGGSLRRGVLPAPAPDRGRRPVHAPRPARLRGRAVRLLPDRPRARTARRLEPPRARPGRRPARRAPRRPQARGHQAGAGRRQNRSGHPARRGLRARDRAGRDLVAGQRDVHRVPAGRPSRPPAAPPGPARCRAPCAGAV</sequence>
<organism evidence="2">
    <name type="scientific">uncultured Solirubrobacteraceae bacterium</name>
    <dbReference type="NCBI Taxonomy" id="1162706"/>
    <lineage>
        <taxon>Bacteria</taxon>
        <taxon>Bacillati</taxon>
        <taxon>Actinomycetota</taxon>
        <taxon>Thermoleophilia</taxon>
        <taxon>Solirubrobacterales</taxon>
        <taxon>Solirubrobacteraceae</taxon>
        <taxon>environmental samples</taxon>
    </lineage>
</organism>
<gene>
    <name evidence="2" type="ORF">AVDCRST_MAG53-1067</name>
</gene>
<feature type="compositionally biased region" description="Basic residues" evidence="1">
    <location>
        <begin position="129"/>
        <end position="141"/>
    </location>
</feature>
<dbReference type="AlphaFoldDB" id="A0A6J4S5L9"/>
<reference evidence="2" key="1">
    <citation type="submission" date="2020-02" db="EMBL/GenBank/DDBJ databases">
        <authorList>
            <person name="Meier V. D."/>
        </authorList>
    </citation>
    <scope>NUCLEOTIDE SEQUENCE</scope>
    <source>
        <strain evidence="2">AVDCRST_MAG53</strain>
    </source>
</reference>
<name>A0A6J4S5L9_9ACTN</name>
<dbReference type="EMBL" id="CADCVR010000035">
    <property type="protein sequence ID" value="CAA9486973.1"/>
    <property type="molecule type" value="Genomic_DNA"/>
</dbReference>
<evidence type="ECO:0000313" key="2">
    <source>
        <dbReference type="EMBL" id="CAA9486973.1"/>
    </source>
</evidence>
<feature type="compositionally biased region" description="Low complexity" evidence="1">
    <location>
        <begin position="177"/>
        <end position="187"/>
    </location>
</feature>
<evidence type="ECO:0000256" key="1">
    <source>
        <dbReference type="SAM" id="MobiDB-lite"/>
    </source>
</evidence>
<feature type="compositionally biased region" description="Basic and acidic residues" evidence="1">
    <location>
        <begin position="86"/>
        <end position="102"/>
    </location>
</feature>
<accession>A0A6J4S5L9</accession>
<feature type="region of interest" description="Disordered" evidence="1">
    <location>
        <begin position="1"/>
        <end position="187"/>
    </location>
</feature>
<proteinExistence type="predicted"/>
<feature type="compositionally biased region" description="Basic and acidic residues" evidence="1">
    <location>
        <begin position="10"/>
        <end position="26"/>
    </location>
</feature>
<feature type="non-terminal residue" evidence="2">
    <location>
        <position position="1"/>
    </location>
</feature>
<feature type="compositionally biased region" description="Basic residues" evidence="1">
    <location>
        <begin position="104"/>
        <end position="119"/>
    </location>
</feature>
<feature type="compositionally biased region" description="Pro residues" evidence="1">
    <location>
        <begin position="167"/>
        <end position="176"/>
    </location>
</feature>
<protein>
    <submittedName>
        <fullName evidence="2">Transcriptional regulator, AcrR family</fullName>
    </submittedName>
</protein>
<feature type="compositionally biased region" description="Basic residues" evidence="1">
    <location>
        <begin position="27"/>
        <end position="36"/>
    </location>
</feature>